<feature type="compositionally biased region" description="Basic and acidic residues" evidence="15">
    <location>
        <begin position="425"/>
        <end position="440"/>
    </location>
</feature>
<evidence type="ECO:0000256" key="12">
    <source>
        <dbReference type="PIRSR" id="PIRSR002356-1"/>
    </source>
</evidence>
<proteinExistence type="inferred from homology"/>
<evidence type="ECO:0000256" key="5">
    <source>
        <dbReference type="ARBA" id="ARBA00022734"/>
    </source>
</evidence>
<dbReference type="PANTHER" id="PTHR11073:SF2">
    <property type="entry name" value="CALRETICULIN"/>
    <property type="match status" value="1"/>
</dbReference>
<evidence type="ECO:0000256" key="1">
    <source>
        <dbReference type="ARBA" id="ARBA00004319"/>
    </source>
</evidence>
<feature type="binding site" evidence="12">
    <location>
        <position position="136"/>
    </location>
    <ligand>
        <name>an alpha-D-glucoside</name>
        <dbReference type="ChEBI" id="CHEBI:22390"/>
    </ligand>
</feature>
<evidence type="ECO:0000256" key="10">
    <source>
        <dbReference type="ARBA" id="ARBA00023186"/>
    </source>
</evidence>
<dbReference type="InterPro" id="IPR009033">
    <property type="entry name" value="Calreticulin/calnexin_P_dom_sf"/>
</dbReference>
<dbReference type="GO" id="GO:0005788">
    <property type="term" value="C:endoplasmic reticulum lumen"/>
    <property type="evidence" value="ECO:0007669"/>
    <property type="project" value="UniProtKB-SubCell"/>
</dbReference>
<evidence type="ECO:0000313" key="16">
    <source>
        <dbReference type="EMBL" id="GJJ68344.1"/>
    </source>
</evidence>
<dbReference type="AlphaFoldDB" id="A0A9P3H1K4"/>
<evidence type="ECO:0000256" key="3">
    <source>
        <dbReference type="ARBA" id="ARBA00022723"/>
    </source>
</evidence>
<feature type="signal peptide" evidence="14">
    <location>
        <begin position="1"/>
        <end position="20"/>
    </location>
</feature>
<keyword evidence="10 11" id="KW-0143">Chaperone</keyword>
<keyword evidence="4 14" id="KW-0732">Signal</keyword>
<dbReference type="GO" id="GO:0036503">
    <property type="term" value="P:ERAD pathway"/>
    <property type="evidence" value="ECO:0007669"/>
    <property type="project" value="TreeGrafter"/>
</dbReference>
<accession>A0A9P3H1K4</accession>
<evidence type="ECO:0000256" key="11">
    <source>
        <dbReference type="PIRNR" id="PIRNR002356"/>
    </source>
</evidence>
<gene>
    <name evidence="16" type="ORF">EMPS_00690</name>
</gene>
<evidence type="ECO:0000256" key="7">
    <source>
        <dbReference type="ARBA" id="ARBA00022824"/>
    </source>
</evidence>
<protein>
    <recommendedName>
        <fullName evidence="11">Calreticulin</fullName>
    </recommendedName>
</protein>
<dbReference type="Pfam" id="PF00262">
    <property type="entry name" value="Calreticulin"/>
    <property type="match status" value="1"/>
</dbReference>
<feature type="region of interest" description="Disordered" evidence="15">
    <location>
        <begin position="367"/>
        <end position="440"/>
    </location>
</feature>
<keyword evidence="9" id="KW-0106">Calcium</keyword>
<dbReference type="Proteomes" id="UP000827284">
    <property type="component" value="Unassembled WGS sequence"/>
</dbReference>
<dbReference type="SUPFAM" id="SSF49899">
    <property type="entry name" value="Concanavalin A-like lectins/glucanases"/>
    <property type="match status" value="1"/>
</dbReference>
<keyword evidence="7 11" id="KW-0256">Endoplasmic reticulum</keyword>
<feature type="compositionally biased region" description="Basic and acidic residues" evidence="15">
    <location>
        <begin position="367"/>
        <end position="393"/>
    </location>
</feature>
<feature type="binding site" evidence="12">
    <location>
        <position position="129"/>
    </location>
    <ligand>
        <name>an alpha-D-glucoside</name>
        <dbReference type="ChEBI" id="CHEBI:22390"/>
    </ligand>
</feature>
<dbReference type="PANTHER" id="PTHR11073">
    <property type="entry name" value="CALRETICULIN AND CALNEXIN"/>
    <property type="match status" value="1"/>
</dbReference>
<name>A0A9P3H1K4_9FUNG</name>
<keyword evidence="17" id="KW-1185">Reference proteome</keyword>
<evidence type="ECO:0000256" key="8">
    <source>
        <dbReference type="ARBA" id="ARBA00022833"/>
    </source>
</evidence>
<evidence type="ECO:0000256" key="15">
    <source>
        <dbReference type="SAM" id="MobiDB-lite"/>
    </source>
</evidence>
<keyword evidence="8" id="KW-0862">Zinc</keyword>
<dbReference type="Gene3D" id="2.60.120.200">
    <property type="match status" value="1"/>
</dbReference>
<evidence type="ECO:0000313" key="17">
    <source>
        <dbReference type="Proteomes" id="UP000827284"/>
    </source>
</evidence>
<dbReference type="EMBL" id="BQFW01000001">
    <property type="protein sequence ID" value="GJJ68344.1"/>
    <property type="molecule type" value="Genomic_DNA"/>
</dbReference>
<dbReference type="GO" id="GO:0006457">
    <property type="term" value="P:protein folding"/>
    <property type="evidence" value="ECO:0007669"/>
    <property type="project" value="InterPro"/>
</dbReference>
<dbReference type="InterPro" id="IPR018124">
    <property type="entry name" value="Calret/calnex_CS"/>
</dbReference>
<dbReference type="GO" id="GO:0051082">
    <property type="term" value="F:unfolded protein binding"/>
    <property type="evidence" value="ECO:0007669"/>
    <property type="project" value="InterPro"/>
</dbReference>
<evidence type="ECO:0000256" key="14">
    <source>
        <dbReference type="RuleBase" id="RU362126"/>
    </source>
</evidence>
<reference evidence="16" key="1">
    <citation type="submission" date="2021-11" db="EMBL/GenBank/DDBJ databases">
        <authorList>
            <person name="Herlambang A."/>
            <person name="Guo Y."/>
            <person name="Takashima Y."/>
            <person name="Nishizawa T."/>
        </authorList>
    </citation>
    <scope>NUCLEOTIDE SEQUENCE</scope>
    <source>
        <strain evidence="16">E1425</strain>
    </source>
</reference>
<dbReference type="PIRSF" id="PIRSF002356">
    <property type="entry name" value="Calreticulin"/>
    <property type="match status" value="1"/>
</dbReference>
<dbReference type="GO" id="GO:0005509">
    <property type="term" value="F:calcium ion binding"/>
    <property type="evidence" value="ECO:0007669"/>
    <property type="project" value="InterPro"/>
</dbReference>
<feature type="binding site" evidence="12">
    <location>
        <position position="112"/>
    </location>
    <ligand>
        <name>an alpha-D-glucoside</name>
        <dbReference type="ChEBI" id="CHEBI:22390"/>
    </ligand>
</feature>
<evidence type="ECO:0000256" key="6">
    <source>
        <dbReference type="ARBA" id="ARBA00022737"/>
    </source>
</evidence>
<feature type="binding site" evidence="12">
    <location>
        <position position="110"/>
    </location>
    <ligand>
        <name>an alpha-D-glucoside</name>
        <dbReference type="ChEBI" id="CHEBI:22390"/>
    </ligand>
</feature>
<dbReference type="GO" id="GO:0030246">
    <property type="term" value="F:carbohydrate binding"/>
    <property type="evidence" value="ECO:0007669"/>
    <property type="project" value="UniProtKB-KW"/>
</dbReference>
<feature type="binding site" evidence="12">
    <location>
        <position position="317"/>
    </location>
    <ligand>
        <name>an alpha-D-glucoside</name>
        <dbReference type="ChEBI" id="CHEBI:22390"/>
    </ligand>
</feature>
<comment type="subcellular location">
    <subcellularLocation>
        <location evidence="1 11">Endoplasmic reticulum lumen</location>
    </subcellularLocation>
</comment>
<dbReference type="SUPFAM" id="SSF63887">
    <property type="entry name" value="P-domain of calnexin/calreticulin"/>
    <property type="match status" value="1"/>
</dbReference>
<feature type="disulfide bond" evidence="13">
    <location>
        <begin position="106"/>
        <end position="138"/>
    </location>
</feature>
<keyword evidence="6" id="KW-0677">Repeat</keyword>
<evidence type="ECO:0000256" key="2">
    <source>
        <dbReference type="ARBA" id="ARBA00010983"/>
    </source>
</evidence>
<feature type="compositionally biased region" description="Acidic residues" evidence="15">
    <location>
        <begin position="394"/>
        <end position="404"/>
    </location>
</feature>
<comment type="similarity">
    <text evidence="2 11 14">Belongs to the calreticulin family.</text>
</comment>
<dbReference type="InterPro" id="IPR009169">
    <property type="entry name" value="Calreticulin"/>
</dbReference>
<dbReference type="PROSITE" id="PS00804">
    <property type="entry name" value="CALRETICULIN_2"/>
    <property type="match status" value="1"/>
</dbReference>
<reference evidence="16" key="2">
    <citation type="journal article" date="2022" name="Microbiol. Resour. Announc.">
        <title>Whole-Genome Sequence of Entomortierella parvispora E1425, a Mucoromycotan Fungus Associated with Burkholderiaceae-Related Endosymbiotic Bacteria.</title>
        <authorList>
            <person name="Herlambang A."/>
            <person name="Guo Y."/>
            <person name="Takashima Y."/>
            <person name="Narisawa K."/>
            <person name="Ohta H."/>
            <person name="Nishizawa T."/>
        </authorList>
    </citation>
    <scope>NUCLEOTIDE SEQUENCE</scope>
    <source>
        <strain evidence="16">E1425</strain>
    </source>
</reference>
<dbReference type="OrthoDB" id="1938156at2759"/>
<dbReference type="Gene3D" id="2.10.250.10">
    <property type="entry name" value="Calreticulin/calnexin, P domain"/>
    <property type="match status" value="1"/>
</dbReference>
<sequence length="440" mass="50019">MKSTLLLATLAIAAVASAAGQTYLEETFSDSDWEDRWTTSNSRDDLGQFELSSGSWYANKEHAKGLKTSQDHRFYQISTPFSTVADNSKEDLIVQYTVKQEVNQECGGSYVKLLPEGYDGKTFNGDSEYAIMFGPDVCGPTNRVHVIFNYKGKNYLTKKEFPSPKDSKTHIFRLTVHPDQKYSLHIDGETKVDHVSLEEHWDVYQPRTIADPNETKPADWVDAKEIEDVTHVKPENYDSIPRYIADPEATQPEDWDTESDGDWEAPEIANPDFEEWTPKFIPNPAYKGEWKATEIPNPEFKEDPELAHYKIGGLGLDLWQVKSGSIFDDIIVTSDVDVADKYLDQWKTNFEKEKEVVAALDAQATKLKEEEEAKKKAEEEAAAVKEEEQKSEKDELDEDDEEEVAKEKAAETEAPAAVEVEEEVKETKEQVKEETKHDEL</sequence>
<evidence type="ECO:0000256" key="9">
    <source>
        <dbReference type="ARBA" id="ARBA00022837"/>
    </source>
</evidence>
<dbReference type="FunFam" id="2.10.250.10:FF:000002">
    <property type="entry name" value="Calreticulin"/>
    <property type="match status" value="1"/>
</dbReference>
<evidence type="ECO:0000256" key="13">
    <source>
        <dbReference type="PIRSR" id="PIRSR002356-3"/>
    </source>
</evidence>
<dbReference type="GO" id="GO:0005789">
    <property type="term" value="C:endoplasmic reticulum membrane"/>
    <property type="evidence" value="ECO:0007669"/>
    <property type="project" value="TreeGrafter"/>
</dbReference>
<dbReference type="InterPro" id="IPR013320">
    <property type="entry name" value="ConA-like_dom_sf"/>
</dbReference>
<evidence type="ECO:0000256" key="4">
    <source>
        <dbReference type="ARBA" id="ARBA00022729"/>
    </source>
</evidence>
<comment type="caution">
    <text evidence="16">The sequence shown here is derived from an EMBL/GenBank/DDBJ whole genome shotgun (WGS) entry which is preliminary data.</text>
</comment>
<feature type="chain" id="PRO_5040545915" description="Calreticulin" evidence="14">
    <location>
        <begin position="21"/>
        <end position="440"/>
    </location>
</feature>
<dbReference type="PRINTS" id="PR00626">
    <property type="entry name" value="CALRETICULIN"/>
</dbReference>
<dbReference type="InterPro" id="IPR001580">
    <property type="entry name" value="Calret/calnex"/>
</dbReference>
<organism evidence="16 17">
    <name type="scientific">Entomortierella parvispora</name>
    <dbReference type="NCBI Taxonomy" id="205924"/>
    <lineage>
        <taxon>Eukaryota</taxon>
        <taxon>Fungi</taxon>
        <taxon>Fungi incertae sedis</taxon>
        <taxon>Mucoromycota</taxon>
        <taxon>Mortierellomycotina</taxon>
        <taxon>Mortierellomycetes</taxon>
        <taxon>Mortierellales</taxon>
        <taxon>Mortierellaceae</taxon>
        <taxon>Entomortierella</taxon>
    </lineage>
</organism>
<keyword evidence="5" id="KW-0430">Lectin</keyword>
<keyword evidence="3" id="KW-0479">Metal-binding</keyword>
<keyword evidence="13" id="KW-1015">Disulfide bond</keyword>